<dbReference type="Gene3D" id="1.10.10.10">
    <property type="entry name" value="Winged helix-like DNA-binding domain superfamily/Winged helix DNA-binding domain"/>
    <property type="match status" value="1"/>
</dbReference>
<dbReference type="SUPFAM" id="SSF46785">
    <property type="entry name" value="Winged helix' DNA-binding domain"/>
    <property type="match status" value="1"/>
</dbReference>
<dbReference type="InterPro" id="IPR039422">
    <property type="entry name" value="MarR/SlyA-like"/>
</dbReference>
<keyword evidence="2" id="KW-0238">DNA-binding</keyword>
<dbReference type="InterPro" id="IPR036388">
    <property type="entry name" value="WH-like_DNA-bd_sf"/>
</dbReference>
<protein>
    <submittedName>
        <fullName evidence="2">DNA-binding MarR family transcriptional regulator</fullName>
    </submittedName>
</protein>
<organism evidence="2 3">
    <name type="scientific">Agromyces terreus</name>
    <dbReference type="NCBI Taxonomy" id="424795"/>
    <lineage>
        <taxon>Bacteria</taxon>
        <taxon>Bacillati</taxon>
        <taxon>Actinomycetota</taxon>
        <taxon>Actinomycetes</taxon>
        <taxon>Micrococcales</taxon>
        <taxon>Microbacteriaceae</taxon>
        <taxon>Agromyces</taxon>
    </lineage>
</organism>
<evidence type="ECO:0000313" key="2">
    <source>
        <dbReference type="EMBL" id="MCP2371199.1"/>
    </source>
</evidence>
<feature type="domain" description="HTH marR-type" evidence="1">
    <location>
        <begin position="1"/>
        <end position="143"/>
    </location>
</feature>
<dbReference type="Pfam" id="PF12802">
    <property type="entry name" value="MarR_2"/>
    <property type="match status" value="1"/>
</dbReference>
<gene>
    <name evidence="2" type="ORF">BJ978_001875</name>
</gene>
<dbReference type="OrthoDB" id="4945381at2"/>
<dbReference type="RefSeq" id="WP_157000280.1">
    <property type="nucleotide sequence ID" value="NZ_BAAANU010000030.1"/>
</dbReference>
<name>A0A9X2KC18_9MICO</name>
<sequence length="145" mass="15767">MGAVDRAARVASVLESMTLLSRAVTAGRRTPFGDHELSRTQLQALFTLAHRRGPVTPSILASTLGVTPGAVTQLIDGLKAAGLVETDANPDDARSRILRMTDAAATEVDRFERSVIERMRPRFDLLDDGELILLADLLDRITEET</sequence>
<evidence type="ECO:0000259" key="1">
    <source>
        <dbReference type="PROSITE" id="PS50995"/>
    </source>
</evidence>
<keyword evidence="3" id="KW-1185">Reference proteome</keyword>
<dbReference type="PROSITE" id="PS50995">
    <property type="entry name" value="HTH_MARR_2"/>
    <property type="match status" value="1"/>
</dbReference>
<dbReference type="Proteomes" id="UP001139722">
    <property type="component" value="Unassembled WGS sequence"/>
</dbReference>
<accession>A0A9X2KC18</accession>
<evidence type="ECO:0000313" key="3">
    <source>
        <dbReference type="Proteomes" id="UP001139722"/>
    </source>
</evidence>
<comment type="caution">
    <text evidence="2">The sequence shown here is derived from an EMBL/GenBank/DDBJ whole genome shotgun (WGS) entry which is preliminary data.</text>
</comment>
<dbReference type="AlphaFoldDB" id="A0A9X2KC18"/>
<dbReference type="GO" id="GO:0003677">
    <property type="term" value="F:DNA binding"/>
    <property type="evidence" value="ECO:0007669"/>
    <property type="project" value="UniProtKB-KW"/>
</dbReference>
<dbReference type="PANTHER" id="PTHR33164">
    <property type="entry name" value="TRANSCRIPTIONAL REGULATOR, MARR FAMILY"/>
    <property type="match status" value="1"/>
</dbReference>
<dbReference type="SMART" id="SM00347">
    <property type="entry name" value="HTH_MARR"/>
    <property type="match status" value="1"/>
</dbReference>
<proteinExistence type="predicted"/>
<dbReference type="GO" id="GO:0003700">
    <property type="term" value="F:DNA-binding transcription factor activity"/>
    <property type="evidence" value="ECO:0007669"/>
    <property type="project" value="InterPro"/>
</dbReference>
<dbReference type="GO" id="GO:0006950">
    <property type="term" value="P:response to stress"/>
    <property type="evidence" value="ECO:0007669"/>
    <property type="project" value="TreeGrafter"/>
</dbReference>
<reference evidence="2" key="1">
    <citation type="submission" date="2022-06" db="EMBL/GenBank/DDBJ databases">
        <title>Sequencing the genomes of 1000 actinobacteria strains.</title>
        <authorList>
            <person name="Klenk H.-P."/>
        </authorList>
    </citation>
    <scope>NUCLEOTIDE SEQUENCE</scope>
    <source>
        <strain evidence="2">DSM 22016</strain>
    </source>
</reference>
<dbReference type="InterPro" id="IPR000835">
    <property type="entry name" value="HTH_MarR-typ"/>
</dbReference>
<dbReference type="PANTHER" id="PTHR33164:SF43">
    <property type="entry name" value="HTH-TYPE TRANSCRIPTIONAL REPRESSOR YETL"/>
    <property type="match status" value="1"/>
</dbReference>
<dbReference type="EMBL" id="JAMZDY010000001">
    <property type="protein sequence ID" value="MCP2371199.1"/>
    <property type="molecule type" value="Genomic_DNA"/>
</dbReference>
<dbReference type="InterPro" id="IPR036390">
    <property type="entry name" value="WH_DNA-bd_sf"/>
</dbReference>